<keyword evidence="3" id="KW-0762">Sugar transport</keyword>
<comment type="caution">
    <text evidence="3">The sequence shown here is derived from an EMBL/GenBank/DDBJ whole genome shotgun (WGS) entry which is preliminary data.</text>
</comment>
<gene>
    <name evidence="3" type="ORF">MU516_06185</name>
</gene>
<dbReference type="EMBL" id="JANAVZ010000003">
    <property type="protein sequence ID" value="MCT4332454.1"/>
    <property type="molecule type" value="Genomic_DNA"/>
</dbReference>
<dbReference type="InterPro" id="IPR050445">
    <property type="entry name" value="Bact_polysacc_biosynth/exp"/>
</dbReference>
<dbReference type="PANTHER" id="PTHR32309:SF13">
    <property type="entry name" value="FERRIC ENTEROBACTIN TRANSPORT PROTEIN FEPE"/>
    <property type="match status" value="1"/>
</dbReference>
<proteinExistence type="predicted"/>
<evidence type="ECO:0000256" key="2">
    <source>
        <dbReference type="SAM" id="Phobius"/>
    </source>
</evidence>
<accession>A0ABT2K7E6</accession>
<keyword evidence="3" id="KW-0813">Transport</keyword>
<dbReference type="Proteomes" id="UP001320702">
    <property type="component" value="Unassembled WGS sequence"/>
</dbReference>
<feature type="transmembrane region" description="Helical" evidence="2">
    <location>
        <begin position="67"/>
        <end position="89"/>
    </location>
</feature>
<reference evidence="3 4" key="1">
    <citation type="submission" date="2022-04" db="EMBL/GenBank/DDBJ databases">
        <title>Paracoccus sp. YLB-12 draft genome sequence.</title>
        <authorList>
            <person name="Yu L."/>
        </authorList>
    </citation>
    <scope>NUCLEOTIDE SEQUENCE [LARGE SCALE GENOMIC DNA]</scope>
    <source>
        <strain evidence="3 4">YLB-12</strain>
    </source>
</reference>
<feature type="region of interest" description="Disordered" evidence="1">
    <location>
        <begin position="1"/>
        <end position="59"/>
    </location>
</feature>
<evidence type="ECO:0000256" key="1">
    <source>
        <dbReference type="SAM" id="MobiDB-lite"/>
    </source>
</evidence>
<dbReference type="PANTHER" id="PTHR32309">
    <property type="entry name" value="TYROSINE-PROTEIN KINASE"/>
    <property type="match status" value="1"/>
</dbReference>
<keyword evidence="2" id="KW-0472">Membrane</keyword>
<organism evidence="3 4">
    <name type="scientific">Paracoccus maritimus</name>
    <dbReference type="NCBI Taxonomy" id="2933292"/>
    <lineage>
        <taxon>Bacteria</taxon>
        <taxon>Pseudomonadati</taxon>
        <taxon>Pseudomonadota</taxon>
        <taxon>Alphaproteobacteria</taxon>
        <taxon>Rhodobacterales</taxon>
        <taxon>Paracoccaceae</taxon>
        <taxon>Paracoccus</taxon>
    </lineage>
</organism>
<keyword evidence="2" id="KW-0812">Transmembrane</keyword>
<protein>
    <submittedName>
        <fullName evidence="3">Sugar transporter</fullName>
    </submittedName>
</protein>
<evidence type="ECO:0000313" key="4">
    <source>
        <dbReference type="Proteomes" id="UP001320702"/>
    </source>
</evidence>
<evidence type="ECO:0000313" key="3">
    <source>
        <dbReference type="EMBL" id="MCT4332454.1"/>
    </source>
</evidence>
<name>A0ABT2K7E6_9RHOB</name>
<keyword evidence="2" id="KW-1133">Transmembrane helix</keyword>
<feature type="transmembrane region" description="Helical" evidence="2">
    <location>
        <begin position="400"/>
        <end position="422"/>
    </location>
</feature>
<keyword evidence="4" id="KW-1185">Reference proteome</keyword>
<sequence length="426" mass="47236">MRGGKRAAIRGSDAAPPPDDSTATAVPRAPVKLRKAAAASKPPKRKAAREEPVRPPARKAHLARRHIGIVLTFLLMVIAPVAVSGWYLYTRAADQYASFLGFSVRSESGPTSSDLLGGLTSLVGMTSSSSSDTDILYKFIQSRDLVERVNARLDLAEIWSKAPNDPIFSFSGNSSLEELLGEWERKVSVYYDDGMIDLRVKAFAPEDARDIAQAIFDESTLLINQLNDIAREDALRYSRTELAESLERLKDARQAVTEFRNRHQLVDPTADVQGQVGVVTSLQQQLAEQLVSLGMLQANAQPNDPRIEQTQLRINVIRDQILAERQKFGSETATGEVLSEVVGRYESLSVDREFAERTYTAALAAYDTARGEAARQSRYLAAYIKPTLAQEAEYPERAKLMLIIGGFLMVTWVIGVLIFYSLRDRR</sequence>
<dbReference type="RefSeq" id="WP_260276352.1">
    <property type="nucleotide sequence ID" value="NZ_JANAVZ010000003.1"/>
</dbReference>